<dbReference type="PROSITE" id="PS00798">
    <property type="entry name" value="ALDOKETO_REDUCTASE_1"/>
    <property type="match status" value="1"/>
</dbReference>
<feature type="binding site" evidence="2">
    <location>
        <position position="113"/>
    </location>
    <ligand>
        <name>substrate</name>
    </ligand>
</feature>
<dbReference type="PROSITE" id="PS00062">
    <property type="entry name" value="ALDOKETO_REDUCTASE_2"/>
    <property type="match status" value="1"/>
</dbReference>
<dbReference type="PROSITE" id="PS00063">
    <property type="entry name" value="ALDOKETO_REDUCTASE_3"/>
    <property type="match status" value="1"/>
</dbReference>
<dbReference type="PIRSF" id="PIRSF000097">
    <property type="entry name" value="AKR"/>
    <property type="match status" value="1"/>
</dbReference>
<reference evidence="5 6" key="1">
    <citation type="submission" date="2020-11" db="EMBL/GenBank/DDBJ databases">
        <authorList>
            <person name="Wallbank WR R."/>
            <person name="Pardo Diaz C."/>
            <person name="Kozak K."/>
            <person name="Martin S."/>
            <person name="Jiggins C."/>
            <person name="Moest M."/>
            <person name="Warren A I."/>
            <person name="Generalovic N T."/>
            <person name="Byers J.R.P. K."/>
            <person name="Montejo-Kovacevich G."/>
            <person name="Yen C E."/>
        </authorList>
    </citation>
    <scope>NUCLEOTIDE SEQUENCE [LARGE SCALE GENOMIC DNA]</scope>
</reference>
<dbReference type="EMBL" id="LR899010">
    <property type="protein sequence ID" value="CAD7083091.1"/>
    <property type="molecule type" value="Genomic_DNA"/>
</dbReference>
<feature type="site" description="Lowers pKa of active site Tyr" evidence="3">
    <location>
        <position position="80"/>
    </location>
</feature>
<dbReference type="GO" id="GO:0016491">
    <property type="term" value="F:oxidoreductase activity"/>
    <property type="evidence" value="ECO:0007669"/>
    <property type="project" value="InterPro"/>
</dbReference>
<feature type="domain" description="NADP-dependent oxidoreductase" evidence="4">
    <location>
        <begin position="19"/>
        <end position="292"/>
    </location>
</feature>
<dbReference type="SUPFAM" id="SSF51430">
    <property type="entry name" value="NAD(P)-linked oxidoreductase"/>
    <property type="match status" value="1"/>
</dbReference>
<dbReference type="PRINTS" id="PR00069">
    <property type="entry name" value="ALDKETRDTASE"/>
</dbReference>
<feature type="active site" description="Proton donor" evidence="1">
    <location>
        <position position="51"/>
    </location>
</feature>
<dbReference type="AlphaFoldDB" id="A0A7R8YRP6"/>
<evidence type="ECO:0000313" key="5">
    <source>
        <dbReference type="EMBL" id="CAD7083091.1"/>
    </source>
</evidence>
<dbReference type="InParanoid" id="A0A7R8YRP6"/>
<dbReference type="InterPro" id="IPR036812">
    <property type="entry name" value="NAD(P)_OxRdtase_dom_sf"/>
</dbReference>
<dbReference type="Gene3D" id="3.20.20.100">
    <property type="entry name" value="NADP-dependent oxidoreductase domain"/>
    <property type="match status" value="1"/>
</dbReference>
<dbReference type="Proteomes" id="UP000594454">
    <property type="component" value="Chromosome 2"/>
</dbReference>
<dbReference type="Pfam" id="PF00248">
    <property type="entry name" value="Aldo_ket_red"/>
    <property type="match status" value="1"/>
</dbReference>
<name>A0A7R8YRP6_HERIL</name>
<dbReference type="PANTHER" id="PTHR11732">
    <property type="entry name" value="ALDO/KETO REDUCTASE"/>
    <property type="match status" value="1"/>
</dbReference>
<dbReference type="InterPro" id="IPR023210">
    <property type="entry name" value="NADP_OxRdtase_dom"/>
</dbReference>
<evidence type="ECO:0000256" key="1">
    <source>
        <dbReference type="PIRSR" id="PIRSR000097-1"/>
    </source>
</evidence>
<evidence type="ECO:0000256" key="2">
    <source>
        <dbReference type="PIRSR" id="PIRSR000097-2"/>
    </source>
</evidence>
<protein>
    <recommendedName>
        <fullName evidence="4">NADP-dependent oxidoreductase domain-containing protein</fullName>
    </recommendedName>
</protein>
<dbReference type="OMA" id="YHEKQHV"/>
<gene>
    <name evidence="5" type="ORF">HERILL_LOCUS6075</name>
</gene>
<dbReference type="FunFam" id="3.20.20.100:FF:000023">
    <property type="entry name" value="aldose reductase"/>
    <property type="match status" value="1"/>
</dbReference>
<dbReference type="OrthoDB" id="416253at2759"/>
<proteinExistence type="predicted"/>
<dbReference type="CDD" id="cd19116">
    <property type="entry name" value="AKR_AKR2E1-5"/>
    <property type="match status" value="1"/>
</dbReference>
<dbReference type="InterPro" id="IPR044488">
    <property type="entry name" value="AKR2E"/>
</dbReference>
<accession>A0A7R8YRP6</accession>
<evidence type="ECO:0000259" key="4">
    <source>
        <dbReference type="Pfam" id="PF00248"/>
    </source>
</evidence>
<evidence type="ECO:0000313" key="6">
    <source>
        <dbReference type="Proteomes" id="UP000594454"/>
    </source>
</evidence>
<keyword evidence="6" id="KW-1185">Reference proteome</keyword>
<organism evidence="5 6">
    <name type="scientific">Hermetia illucens</name>
    <name type="common">Black soldier fly</name>
    <dbReference type="NCBI Taxonomy" id="343691"/>
    <lineage>
        <taxon>Eukaryota</taxon>
        <taxon>Metazoa</taxon>
        <taxon>Ecdysozoa</taxon>
        <taxon>Arthropoda</taxon>
        <taxon>Hexapoda</taxon>
        <taxon>Insecta</taxon>
        <taxon>Pterygota</taxon>
        <taxon>Neoptera</taxon>
        <taxon>Endopterygota</taxon>
        <taxon>Diptera</taxon>
        <taxon>Brachycera</taxon>
        <taxon>Stratiomyomorpha</taxon>
        <taxon>Stratiomyidae</taxon>
        <taxon>Hermetiinae</taxon>
        <taxon>Hermetia</taxon>
    </lineage>
</organism>
<dbReference type="InterPro" id="IPR018170">
    <property type="entry name" value="Aldo/ket_reductase_CS"/>
</dbReference>
<sequence length="314" mass="35906">MVRVPNIKLNNGLEMPAFGLGTYQSKPNEVANAVRHAIDHGYRHIDTAFFYVNEQEVGEAIKQKIAEGIVKREDIYLVTKLWCTHHEPSKVEYACRLSLKNLGLDYIDLYLMHNPVGFVYKDDSTFFTMKEGSGFVATSDVDYLDTWKAMEQLVKKGLVRSIGVSNFNVEQTDRLLKNCEIKPVTNQVECHIELSQKELREFSKAHGIFITAYCPLGQHNAAEKKPAFLYDDRTKAIADKYNKTPAQVAIRYLIQIGTVPIPKSVTNSRIEENIKVFDFELTPDEMKTLEGLDSGNRVAKWSFIDPNHKYYPFK</sequence>
<evidence type="ECO:0000256" key="3">
    <source>
        <dbReference type="PIRSR" id="PIRSR000097-3"/>
    </source>
</evidence>
<dbReference type="InterPro" id="IPR020471">
    <property type="entry name" value="AKR"/>
</dbReference>